<dbReference type="Proteomes" id="UP000789508">
    <property type="component" value="Unassembled WGS sequence"/>
</dbReference>
<feature type="transmembrane region" description="Helical" evidence="1">
    <location>
        <begin position="26"/>
        <end position="45"/>
    </location>
</feature>
<name>A0A9N9FX09_9GLOM</name>
<keyword evidence="1" id="KW-0812">Transmembrane</keyword>
<keyword evidence="1" id="KW-0472">Membrane</keyword>
<organism evidence="2 3">
    <name type="scientific">Ambispora leptoticha</name>
    <dbReference type="NCBI Taxonomy" id="144679"/>
    <lineage>
        <taxon>Eukaryota</taxon>
        <taxon>Fungi</taxon>
        <taxon>Fungi incertae sedis</taxon>
        <taxon>Mucoromycota</taxon>
        <taxon>Glomeromycotina</taxon>
        <taxon>Glomeromycetes</taxon>
        <taxon>Archaeosporales</taxon>
        <taxon>Ambisporaceae</taxon>
        <taxon>Ambispora</taxon>
    </lineage>
</organism>
<proteinExistence type="predicted"/>
<protein>
    <submittedName>
        <fullName evidence="2">13306_t:CDS:1</fullName>
    </submittedName>
</protein>
<evidence type="ECO:0000313" key="3">
    <source>
        <dbReference type="Proteomes" id="UP000789508"/>
    </source>
</evidence>
<accession>A0A9N9FX09</accession>
<keyword evidence="3" id="KW-1185">Reference proteome</keyword>
<comment type="caution">
    <text evidence="2">The sequence shown here is derived from an EMBL/GenBank/DDBJ whole genome shotgun (WGS) entry which is preliminary data.</text>
</comment>
<keyword evidence="1" id="KW-1133">Transmembrane helix</keyword>
<evidence type="ECO:0000256" key="1">
    <source>
        <dbReference type="SAM" id="Phobius"/>
    </source>
</evidence>
<sequence>MCIALHLLHCQFWRLFIQLNWNSFDAMIQELTINVVVFITNLLVLKRVNDRVNISSIEKHIAMLVEAHQYHTRVVEMERKTSNVAVDGDKLLSLPASTFNNCVRLSEPN</sequence>
<gene>
    <name evidence="2" type="ORF">ALEPTO_LOCUS6587</name>
</gene>
<reference evidence="2" key="1">
    <citation type="submission" date="2021-06" db="EMBL/GenBank/DDBJ databases">
        <authorList>
            <person name="Kallberg Y."/>
            <person name="Tangrot J."/>
            <person name="Rosling A."/>
        </authorList>
    </citation>
    <scope>NUCLEOTIDE SEQUENCE</scope>
    <source>
        <strain evidence="2">FL130A</strain>
    </source>
</reference>
<dbReference type="AlphaFoldDB" id="A0A9N9FX09"/>
<dbReference type="EMBL" id="CAJVPS010002342">
    <property type="protein sequence ID" value="CAG8566071.1"/>
    <property type="molecule type" value="Genomic_DNA"/>
</dbReference>
<evidence type="ECO:0000313" key="2">
    <source>
        <dbReference type="EMBL" id="CAG8566071.1"/>
    </source>
</evidence>